<name>A0A382I1W0_9ZZZZ</name>
<protein>
    <submittedName>
        <fullName evidence="1">Uncharacterized protein</fullName>
    </submittedName>
</protein>
<dbReference type="EMBL" id="UINC01064535">
    <property type="protein sequence ID" value="SVB93299.1"/>
    <property type="molecule type" value="Genomic_DNA"/>
</dbReference>
<organism evidence="1">
    <name type="scientific">marine metagenome</name>
    <dbReference type="NCBI Taxonomy" id="408172"/>
    <lineage>
        <taxon>unclassified sequences</taxon>
        <taxon>metagenomes</taxon>
        <taxon>ecological metagenomes</taxon>
    </lineage>
</organism>
<evidence type="ECO:0000313" key="1">
    <source>
        <dbReference type="EMBL" id="SVB93299.1"/>
    </source>
</evidence>
<feature type="non-terminal residue" evidence="1">
    <location>
        <position position="40"/>
    </location>
</feature>
<proteinExistence type="predicted"/>
<dbReference type="AlphaFoldDB" id="A0A382I1W0"/>
<feature type="non-terminal residue" evidence="1">
    <location>
        <position position="1"/>
    </location>
</feature>
<reference evidence="1" key="1">
    <citation type="submission" date="2018-05" db="EMBL/GenBank/DDBJ databases">
        <authorList>
            <person name="Lanie J.A."/>
            <person name="Ng W.-L."/>
            <person name="Kazmierczak K.M."/>
            <person name="Andrzejewski T.M."/>
            <person name="Davidsen T.M."/>
            <person name="Wayne K.J."/>
            <person name="Tettelin H."/>
            <person name="Glass J.I."/>
            <person name="Rusch D."/>
            <person name="Podicherti R."/>
            <person name="Tsui H.-C.T."/>
            <person name="Winkler M.E."/>
        </authorList>
    </citation>
    <scope>NUCLEOTIDE SEQUENCE</scope>
</reference>
<sequence>RTFHDAATAFGRMAEHFCPTSEGPARSDFCDHHIQFLYKI</sequence>
<accession>A0A382I1W0</accession>
<gene>
    <name evidence="1" type="ORF">METZ01_LOCUS246153</name>
</gene>